<evidence type="ECO:0000256" key="1">
    <source>
        <dbReference type="ARBA" id="ARBA00022553"/>
    </source>
</evidence>
<dbReference type="EMBL" id="MFNF01000027">
    <property type="protein sequence ID" value="OGH01936.1"/>
    <property type="molecule type" value="Genomic_DNA"/>
</dbReference>
<dbReference type="GO" id="GO:0000160">
    <property type="term" value="P:phosphorelay signal transduction system"/>
    <property type="evidence" value="ECO:0007669"/>
    <property type="project" value="InterPro"/>
</dbReference>
<dbReference type="Pfam" id="PF00072">
    <property type="entry name" value="Response_reg"/>
    <property type="match status" value="1"/>
</dbReference>
<keyword evidence="1 2" id="KW-0597">Phosphoprotein</keyword>
<dbReference type="InterPro" id="IPR050595">
    <property type="entry name" value="Bact_response_regulator"/>
</dbReference>
<dbReference type="Proteomes" id="UP000177583">
    <property type="component" value="Unassembled WGS sequence"/>
</dbReference>
<dbReference type="InterPro" id="IPR001789">
    <property type="entry name" value="Sig_transdc_resp-reg_receiver"/>
</dbReference>
<dbReference type="PROSITE" id="PS50110">
    <property type="entry name" value="RESPONSE_REGULATORY"/>
    <property type="match status" value="1"/>
</dbReference>
<dbReference type="AlphaFoldDB" id="A0A1F6GUW2"/>
<dbReference type="SUPFAM" id="SSF52172">
    <property type="entry name" value="CheY-like"/>
    <property type="match status" value="1"/>
</dbReference>
<gene>
    <name evidence="4" type="ORF">A2557_05020</name>
</gene>
<dbReference type="InterPro" id="IPR011006">
    <property type="entry name" value="CheY-like_superfamily"/>
</dbReference>
<organism evidence="4 5">
    <name type="scientific">Candidatus Lambdaproteobacteria bacterium RIFOXYD2_FULL_56_26</name>
    <dbReference type="NCBI Taxonomy" id="1817773"/>
    <lineage>
        <taxon>Bacteria</taxon>
        <taxon>Pseudomonadati</taxon>
        <taxon>Pseudomonadota</taxon>
        <taxon>Candidatus Lambdaproteobacteria</taxon>
    </lineage>
</organism>
<feature type="modified residue" description="4-aspartylphosphate" evidence="2">
    <location>
        <position position="52"/>
    </location>
</feature>
<dbReference type="PANTHER" id="PTHR44591">
    <property type="entry name" value="STRESS RESPONSE REGULATOR PROTEIN 1"/>
    <property type="match status" value="1"/>
</dbReference>
<evidence type="ECO:0000259" key="3">
    <source>
        <dbReference type="PROSITE" id="PS50110"/>
    </source>
</evidence>
<protein>
    <recommendedName>
        <fullName evidence="3">Response regulatory domain-containing protein</fullName>
    </recommendedName>
</protein>
<sequence>MKILIVDDSAPNRSLMAKILDGLGYTNHVDSPDGMDALKKLNSDPFTLVLLDWNMPQMSGIDLLRTIKRSQTLRHVAVIMVTANGELENVKAAISLGVTDYIVKPVAANALKEKIDRLMLKFS</sequence>
<name>A0A1F6GUW2_9PROT</name>
<dbReference type="SMART" id="SM00448">
    <property type="entry name" value="REC"/>
    <property type="match status" value="1"/>
</dbReference>
<evidence type="ECO:0000256" key="2">
    <source>
        <dbReference type="PROSITE-ProRule" id="PRU00169"/>
    </source>
</evidence>
<reference evidence="4 5" key="1">
    <citation type="journal article" date="2016" name="Nat. Commun.">
        <title>Thousands of microbial genomes shed light on interconnected biogeochemical processes in an aquifer system.</title>
        <authorList>
            <person name="Anantharaman K."/>
            <person name="Brown C.T."/>
            <person name="Hug L.A."/>
            <person name="Sharon I."/>
            <person name="Castelle C.J."/>
            <person name="Probst A.J."/>
            <person name="Thomas B.C."/>
            <person name="Singh A."/>
            <person name="Wilkins M.J."/>
            <person name="Karaoz U."/>
            <person name="Brodie E.L."/>
            <person name="Williams K.H."/>
            <person name="Hubbard S.S."/>
            <person name="Banfield J.F."/>
        </authorList>
    </citation>
    <scope>NUCLEOTIDE SEQUENCE [LARGE SCALE GENOMIC DNA]</scope>
</reference>
<accession>A0A1F6GUW2</accession>
<evidence type="ECO:0000313" key="5">
    <source>
        <dbReference type="Proteomes" id="UP000177583"/>
    </source>
</evidence>
<feature type="domain" description="Response regulatory" evidence="3">
    <location>
        <begin position="2"/>
        <end position="119"/>
    </location>
</feature>
<comment type="caution">
    <text evidence="4">The sequence shown here is derived from an EMBL/GenBank/DDBJ whole genome shotgun (WGS) entry which is preliminary data.</text>
</comment>
<dbReference type="Gene3D" id="3.40.50.2300">
    <property type="match status" value="1"/>
</dbReference>
<proteinExistence type="predicted"/>
<evidence type="ECO:0000313" key="4">
    <source>
        <dbReference type="EMBL" id="OGH01936.1"/>
    </source>
</evidence>
<dbReference type="PANTHER" id="PTHR44591:SF3">
    <property type="entry name" value="RESPONSE REGULATORY DOMAIN-CONTAINING PROTEIN"/>
    <property type="match status" value="1"/>
</dbReference>